<keyword evidence="4 8" id="KW-1133">Transmembrane helix</keyword>
<dbReference type="InterPro" id="IPR001750">
    <property type="entry name" value="ND/Mrp_TM"/>
</dbReference>
<dbReference type="GO" id="GO:0008137">
    <property type="term" value="F:NADH dehydrogenase (ubiquinone) activity"/>
    <property type="evidence" value="ECO:0007669"/>
    <property type="project" value="InterPro"/>
</dbReference>
<evidence type="ECO:0000313" key="10">
    <source>
        <dbReference type="EMBL" id="TXD43774.1"/>
    </source>
</evidence>
<feature type="transmembrane region" description="Helical" evidence="8">
    <location>
        <begin position="198"/>
        <end position="221"/>
    </location>
</feature>
<dbReference type="InterPro" id="IPR052175">
    <property type="entry name" value="ComplexI-like_HydComp"/>
</dbReference>
<dbReference type="InterPro" id="IPR003918">
    <property type="entry name" value="NADH_UbQ_OxRdtase"/>
</dbReference>
<feature type="transmembrane region" description="Helical" evidence="8">
    <location>
        <begin position="233"/>
        <end position="253"/>
    </location>
</feature>
<dbReference type="GO" id="GO:0005886">
    <property type="term" value="C:plasma membrane"/>
    <property type="evidence" value="ECO:0007669"/>
    <property type="project" value="UniProtKB-SubCell"/>
</dbReference>
<feature type="transmembrane region" description="Helical" evidence="8">
    <location>
        <begin position="320"/>
        <end position="343"/>
    </location>
</feature>
<name>A0A5C6XR43_9DELT</name>
<evidence type="ECO:0000256" key="1">
    <source>
        <dbReference type="ARBA" id="ARBA00004651"/>
    </source>
</evidence>
<feature type="transmembrane region" description="Helical" evidence="8">
    <location>
        <begin position="405"/>
        <end position="428"/>
    </location>
</feature>
<reference evidence="10 11" key="1">
    <citation type="submission" date="2019-08" db="EMBL/GenBank/DDBJ databases">
        <title>Bradymonadales sp. TMQ2.</title>
        <authorList>
            <person name="Liang Q."/>
        </authorList>
    </citation>
    <scope>NUCLEOTIDE SEQUENCE [LARGE SCALE GENOMIC DNA]</scope>
    <source>
        <strain evidence="10 11">TMQ2</strain>
    </source>
</reference>
<feature type="transmembrane region" description="Helical" evidence="8">
    <location>
        <begin position="158"/>
        <end position="178"/>
    </location>
</feature>
<keyword evidence="2" id="KW-1003">Cell membrane</keyword>
<evidence type="ECO:0000313" key="11">
    <source>
        <dbReference type="Proteomes" id="UP000321046"/>
    </source>
</evidence>
<dbReference type="GO" id="GO:0042773">
    <property type="term" value="P:ATP synthesis coupled electron transport"/>
    <property type="evidence" value="ECO:0007669"/>
    <property type="project" value="InterPro"/>
</dbReference>
<dbReference type="OrthoDB" id="9768329at2"/>
<dbReference type="AlphaFoldDB" id="A0A5C6XR43"/>
<keyword evidence="6 8" id="KW-0472">Membrane</keyword>
<feature type="transmembrane region" description="Helical" evidence="8">
    <location>
        <begin position="292"/>
        <end position="314"/>
    </location>
</feature>
<keyword evidence="3 7" id="KW-0812">Transmembrane</keyword>
<dbReference type="PRINTS" id="PR01437">
    <property type="entry name" value="NUOXDRDTASE4"/>
</dbReference>
<dbReference type="EMBL" id="VOSL01000006">
    <property type="protein sequence ID" value="TXD43774.1"/>
    <property type="molecule type" value="Genomic_DNA"/>
</dbReference>
<feature type="transmembrane region" description="Helical" evidence="8">
    <location>
        <begin position="572"/>
        <end position="592"/>
    </location>
</feature>
<sequence length="594" mass="62323">MADMESIAVVGLVVALAFPLLGALLSALGRPRLALMVGPLWAAPALASLGVVGEQSGRVPTMLMEARFGLDVTSMAFLAVCAVVWAMASVYAAATMRDEGGLRRFGVFFFGAMAGNFVLIGAMDMISFMSGFALMSYAAYGLVAHAMSVSAWRAGRVYLALTVAAELALWAGAVLAWSMADTWELAEIRHALATSEGVAPLAIALIFGAFGVKAGLVPLHIWLPLAHPAAPTAASAVLSAAMIKAGVLGWLRFLPLGEIELPTLGASAVMLGALGTFGAVVVGLLQRKPKTILAYSSVSQMGYVALLIGIAARWPSTYPTALLAIVVFVVHHGLAKGALFLSVDAAPRLAFSGSTRRTFISSVMVLLPAVALCGAPLTSGALAKYALKSVSHLEHVRLPTALLDVWLVAGALATGVLMARFLIVVWRARAARDTETLPGAGLVAWAILATGSLWALAILPLAIPSKWFGSIQTLTAVWSALWPLVVVAAVAWIVTGTSGTVLHRGVGRVAPGDLLGPAVVLSLVLLRGSNRFSAFLERHWTRGLARLNDRAERIALRIKAAPGARYQLWARWLSGEWLALALALIFAAAIWLNV</sequence>
<feature type="transmembrane region" description="Helical" evidence="8">
    <location>
        <begin position="72"/>
        <end position="93"/>
    </location>
</feature>
<gene>
    <name evidence="10" type="ORF">FRC96_01240</name>
</gene>
<evidence type="ECO:0000256" key="3">
    <source>
        <dbReference type="ARBA" id="ARBA00022692"/>
    </source>
</evidence>
<evidence type="ECO:0000256" key="5">
    <source>
        <dbReference type="ARBA" id="ARBA00023002"/>
    </source>
</evidence>
<comment type="subcellular location">
    <subcellularLocation>
        <location evidence="1">Cell membrane</location>
        <topology evidence="1">Multi-pass membrane protein</topology>
    </subcellularLocation>
    <subcellularLocation>
        <location evidence="7">Membrane</location>
        <topology evidence="7">Multi-pass membrane protein</topology>
    </subcellularLocation>
</comment>
<evidence type="ECO:0000256" key="7">
    <source>
        <dbReference type="RuleBase" id="RU000320"/>
    </source>
</evidence>
<feature type="transmembrane region" description="Helical" evidence="8">
    <location>
        <begin position="363"/>
        <end position="385"/>
    </location>
</feature>
<feature type="transmembrane region" description="Helical" evidence="8">
    <location>
        <begin position="475"/>
        <end position="494"/>
    </location>
</feature>
<dbReference type="Pfam" id="PF00361">
    <property type="entry name" value="Proton_antipo_M"/>
    <property type="match status" value="1"/>
</dbReference>
<accession>A0A5C6XR43</accession>
<dbReference type="PANTHER" id="PTHR42682">
    <property type="entry name" value="HYDROGENASE-4 COMPONENT F"/>
    <property type="match status" value="1"/>
</dbReference>
<feature type="transmembrane region" description="Helical" evidence="8">
    <location>
        <begin position="265"/>
        <end position="285"/>
    </location>
</feature>
<dbReference type="Proteomes" id="UP000321046">
    <property type="component" value="Unassembled WGS sequence"/>
</dbReference>
<evidence type="ECO:0000256" key="4">
    <source>
        <dbReference type="ARBA" id="ARBA00022989"/>
    </source>
</evidence>
<protein>
    <submittedName>
        <fullName evidence="10">NADH/ubiquinone/plastoquinone (Complex I)</fullName>
    </submittedName>
</protein>
<comment type="caution">
    <text evidence="10">The sequence shown here is derived from an EMBL/GenBank/DDBJ whole genome shotgun (WGS) entry which is preliminary data.</text>
</comment>
<feature type="transmembrane region" description="Helical" evidence="8">
    <location>
        <begin position="128"/>
        <end position="146"/>
    </location>
</feature>
<evidence type="ECO:0000256" key="8">
    <source>
        <dbReference type="SAM" id="Phobius"/>
    </source>
</evidence>
<evidence type="ECO:0000259" key="9">
    <source>
        <dbReference type="Pfam" id="PF00361"/>
    </source>
</evidence>
<keyword evidence="5" id="KW-0560">Oxidoreductase</keyword>
<feature type="transmembrane region" description="Helical" evidence="8">
    <location>
        <begin position="440"/>
        <end position="463"/>
    </location>
</feature>
<evidence type="ECO:0000256" key="6">
    <source>
        <dbReference type="ARBA" id="ARBA00023136"/>
    </source>
</evidence>
<feature type="transmembrane region" description="Helical" evidence="8">
    <location>
        <begin position="6"/>
        <end position="26"/>
    </location>
</feature>
<evidence type="ECO:0000256" key="2">
    <source>
        <dbReference type="ARBA" id="ARBA00022475"/>
    </source>
</evidence>
<keyword evidence="10" id="KW-0830">Ubiquinone</keyword>
<dbReference type="PANTHER" id="PTHR42682:SF4">
    <property type="entry name" value="NADH-UBIQUINONE_PLASTOQUINONE"/>
    <property type="match status" value="1"/>
</dbReference>
<dbReference type="GO" id="GO:0016491">
    <property type="term" value="F:oxidoreductase activity"/>
    <property type="evidence" value="ECO:0007669"/>
    <property type="project" value="UniProtKB-KW"/>
</dbReference>
<proteinExistence type="predicted"/>
<organism evidence="10 11">
    <name type="scientific">Lujinxingia vulgaris</name>
    <dbReference type="NCBI Taxonomy" id="2600176"/>
    <lineage>
        <taxon>Bacteria</taxon>
        <taxon>Deltaproteobacteria</taxon>
        <taxon>Bradymonadales</taxon>
        <taxon>Lujinxingiaceae</taxon>
        <taxon>Lujinxingia</taxon>
    </lineage>
</organism>
<feature type="transmembrane region" description="Helical" evidence="8">
    <location>
        <begin position="105"/>
        <end position="122"/>
    </location>
</feature>
<feature type="domain" description="NADH:quinone oxidoreductase/Mrp antiporter transmembrane" evidence="9">
    <location>
        <begin position="122"/>
        <end position="386"/>
    </location>
</feature>